<evidence type="ECO:0000313" key="2">
    <source>
        <dbReference type="EMBL" id="PLR11219.1"/>
    </source>
</evidence>
<name>A0A2N5CR80_9CAUL</name>
<reference evidence="1 4" key="2">
    <citation type="submission" date="2018-01" db="EMBL/GenBank/DDBJ databases">
        <title>Complete genome sequence of Caulobacter flavus RHGG3.</title>
        <authorList>
            <person name="Yang E."/>
        </authorList>
    </citation>
    <scope>NUCLEOTIDE SEQUENCE [LARGE SCALE GENOMIC DNA]</scope>
    <source>
        <strain evidence="1 4">RHGG3</strain>
    </source>
</reference>
<dbReference type="EMBL" id="PJRQ01000035">
    <property type="protein sequence ID" value="PLR11219.1"/>
    <property type="molecule type" value="Genomic_DNA"/>
</dbReference>
<protein>
    <submittedName>
        <fullName evidence="2">Uncharacterized protein</fullName>
    </submittedName>
</protein>
<proteinExistence type="predicted"/>
<dbReference type="AlphaFoldDB" id="A0A2N5CR80"/>
<dbReference type="KEGG" id="cfh:C1707_07605"/>
<dbReference type="RefSeq" id="WP_101714049.1">
    <property type="nucleotide sequence ID" value="NZ_CP026100.1"/>
</dbReference>
<reference evidence="2 3" key="1">
    <citation type="submission" date="2017-12" db="EMBL/GenBank/DDBJ databases">
        <title>The genome sequence of Caulobacter flavus CGMCC1 15093.</title>
        <authorList>
            <person name="Gao J."/>
            <person name="Mao X."/>
            <person name="Sun J."/>
        </authorList>
    </citation>
    <scope>NUCLEOTIDE SEQUENCE [LARGE SCALE GENOMIC DNA]</scope>
    <source>
        <strain evidence="2 3">CGMCC1 15093</strain>
    </source>
</reference>
<evidence type="ECO:0000313" key="3">
    <source>
        <dbReference type="Proteomes" id="UP000234483"/>
    </source>
</evidence>
<organism evidence="2 3">
    <name type="scientific">Caulobacter flavus</name>
    <dbReference type="NCBI Taxonomy" id="1679497"/>
    <lineage>
        <taxon>Bacteria</taxon>
        <taxon>Pseudomonadati</taxon>
        <taxon>Pseudomonadota</taxon>
        <taxon>Alphaproteobacteria</taxon>
        <taxon>Caulobacterales</taxon>
        <taxon>Caulobacteraceae</taxon>
        <taxon>Caulobacter</taxon>
    </lineage>
</organism>
<keyword evidence="4" id="KW-1185">Reference proteome</keyword>
<dbReference type="EMBL" id="CP026100">
    <property type="protein sequence ID" value="AYV46127.1"/>
    <property type="molecule type" value="Genomic_DNA"/>
</dbReference>
<accession>A0A2N5CR80</accession>
<dbReference type="Proteomes" id="UP000281192">
    <property type="component" value="Chromosome"/>
</dbReference>
<dbReference type="Proteomes" id="UP000234483">
    <property type="component" value="Unassembled WGS sequence"/>
</dbReference>
<dbReference type="OrthoDB" id="9788660at2"/>
<sequence>MTSSRWRQAYPAFSDRVIAEGRIDPAFLDEPACAEELREQAIDAAGCLHAIGTGRTITSEEYLLVLQLCRSVAICCGLDPSALDERQRAALMETLVEMLTPLRKWVAEDLNRDDYAPFSDIWPFDALRARLTI</sequence>
<evidence type="ECO:0000313" key="1">
    <source>
        <dbReference type="EMBL" id="AYV46127.1"/>
    </source>
</evidence>
<gene>
    <name evidence="1" type="ORF">C1707_07605</name>
    <name evidence="2" type="ORF">CFHF_16290</name>
</gene>
<evidence type="ECO:0000313" key="4">
    <source>
        <dbReference type="Proteomes" id="UP000281192"/>
    </source>
</evidence>